<reference evidence="4" key="2">
    <citation type="submission" date="2020-08" db="EMBL/GenBank/DDBJ databases">
        <title>Plant Genome Project.</title>
        <authorList>
            <person name="Zhang R.-G."/>
        </authorList>
    </citation>
    <scope>NUCLEOTIDE SEQUENCE</scope>
    <source>
        <strain evidence="4">Huo1</strain>
        <tissue evidence="4">Leaf</tissue>
    </source>
</reference>
<dbReference type="PANTHER" id="PTHR14738:SF32">
    <property type="entry name" value="RNA BINDING (RRM_RBD_RNP MOTIFS) FAMILY PROTEIN"/>
    <property type="match status" value="1"/>
</dbReference>
<dbReference type="Pfam" id="PF01480">
    <property type="entry name" value="PWI"/>
    <property type="match status" value="1"/>
</dbReference>
<sequence length="719" mass="79532">MGGDDQTFRANFSSEGVSRLRGVVEEKLKDFMGDYTDDTLVEYVIVLLKNGRSKDEAKNELDVFLGDDSDSFISWLWDHLGSNLSSYVQAQELKPGVPKAEPSAGDQPGKTGSDQIESVADKGNYVETYGHHKNGENKGHVKGDNDEAPIPRKSVAKNVNIRDEDQPSDSQSKPRRFLQSTIHKKRRRNDEEQHQRKGSRTLFGFAVLHFIALEVSYKVGLVDLRYIDLFEDSATTTQWPGGFDVREVSQSTVSAPKRLLQFAVRDAVATSRPPNATAEPSLKRLRSVISTTESYAEARPQRIRHASMSVAIKAMAEAVKDVTKVRPSRNVFDRLGNAMNGPNTSSHCEYGGVAEDAVDGDFNVEMESLHSSYYPRDDISMLHEGNMSSFQEVQDIDRGYGRENYDERGREGTDIYPSGSSSGKWVESSLKFQYGAADHDDGTAYRSHKDIIQPAAVHSAILTNSSSVSMKMRRPQYQEEIEAAEMDDHERMRGADAVSTNSEVWLMKTNNNHTVPFNGNAKPDATLLESERMYAGLHNTGPPAEDADSRTIFASNVHFAATKDSLSRHFNKFGEVLKVVILTDPATGQPKGSAYIEFMSKEAAELALSLDGTSFLSRILKIVKKTSAQPDVASAMTWPRVARASPFVVPRYGRAPFARGMQYRGGRVPIMPGAKSFQWKRGSDSTVTDTSGQASNMILSTTRSLTYVRAETKTNGRSG</sequence>
<proteinExistence type="predicted"/>
<dbReference type="InterPro" id="IPR012677">
    <property type="entry name" value="Nucleotide-bd_a/b_plait_sf"/>
</dbReference>
<feature type="region of interest" description="Disordered" evidence="2">
    <location>
        <begin position="94"/>
        <end position="197"/>
    </location>
</feature>
<evidence type="ECO:0000259" key="3">
    <source>
        <dbReference type="PROSITE" id="PS50102"/>
    </source>
</evidence>
<feature type="domain" description="RRM" evidence="3">
    <location>
        <begin position="550"/>
        <end position="627"/>
    </location>
</feature>
<dbReference type="EMBL" id="PNBA02000013">
    <property type="protein sequence ID" value="KAG6402810.1"/>
    <property type="molecule type" value="Genomic_DNA"/>
</dbReference>
<dbReference type="Pfam" id="PF00076">
    <property type="entry name" value="RRM_1"/>
    <property type="match status" value="1"/>
</dbReference>
<evidence type="ECO:0000313" key="5">
    <source>
        <dbReference type="Proteomes" id="UP000298416"/>
    </source>
</evidence>
<dbReference type="Proteomes" id="UP000298416">
    <property type="component" value="Unassembled WGS sequence"/>
</dbReference>
<gene>
    <name evidence="4" type="ORF">SASPL_135023</name>
</gene>
<dbReference type="PROSITE" id="PS50102">
    <property type="entry name" value="RRM"/>
    <property type="match status" value="1"/>
</dbReference>
<dbReference type="Gene3D" id="3.30.70.330">
    <property type="match status" value="1"/>
</dbReference>
<dbReference type="AlphaFoldDB" id="A0A8X8WVQ7"/>
<dbReference type="InterPro" id="IPR002483">
    <property type="entry name" value="PWI_dom"/>
</dbReference>
<dbReference type="GO" id="GO:0005737">
    <property type="term" value="C:cytoplasm"/>
    <property type="evidence" value="ECO:0007669"/>
    <property type="project" value="TreeGrafter"/>
</dbReference>
<organism evidence="4">
    <name type="scientific">Salvia splendens</name>
    <name type="common">Scarlet sage</name>
    <dbReference type="NCBI Taxonomy" id="180675"/>
    <lineage>
        <taxon>Eukaryota</taxon>
        <taxon>Viridiplantae</taxon>
        <taxon>Streptophyta</taxon>
        <taxon>Embryophyta</taxon>
        <taxon>Tracheophyta</taxon>
        <taxon>Spermatophyta</taxon>
        <taxon>Magnoliopsida</taxon>
        <taxon>eudicotyledons</taxon>
        <taxon>Gunneridae</taxon>
        <taxon>Pentapetalae</taxon>
        <taxon>asterids</taxon>
        <taxon>lamiids</taxon>
        <taxon>Lamiales</taxon>
        <taxon>Lamiaceae</taxon>
        <taxon>Nepetoideae</taxon>
        <taxon>Mentheae</taxon>
        <taxon>Salviinae</taxon>
        <taxon>Salvia</taxon>
        <taxon>Salvia subgen. Calosphace</taxon>
        <taxon>core Calosphace</taxon>
    </lineage>
</organism>
<comment type="caution">
    <text evidence="4">The sequence shown here is derived from an EMBL/GenBank/DDBJ whole genome shotgun (WGS) entry which is preliminary data.</text>
</comment>
<name>A0A8X8WVQ7_SALSN</name>
<dbReference type="GO" id="GO:0043488">
    <property type="term" value="P:regulation of mRNA stability"/>
    <property type="evidence" value="ECO:0007669"/>
    <property type="project" value="InterPro"/>
</dbReference>
<dbReference type="GO" id="GO:0005634">
    <property type="term" value="C:nucleus"/>
    <property type="evidence" value="ECO:0007669"/>
    <property type="project" value="TreeGrafter"/>
</dbReference>
<dbReference type="SUPFAM" id="SSF54928">
    <property type="entry name" value="RNA-binding domain, RBD"/>
    <property type="match status" value="1"/>
</dbReference>
<evidence type="ECO:0000313" key="4">
    <source>
        <dbReference type="EMBL" id="KAG6402810.1"/>
    </source>
</evidence>
<dbReference type="PANTHER" id="PTHR14738">
    <property type="entry name" value="ZINC FINGER CCCH DOMAIN-CONTAINING PROTEIN 14"/>
    <property type="match status" value="1"/>
</dbReference>
<feature type="compositionally biased region" description="Basic and acidic residues" evidence="2">
    <location>
        <begin position="129"/>
        <end position="145"/>
    </location>
</feature>
<dbReference type="Gene3D" id="1.20.1390.10">
    <property type="entry name" value="PWI domain"/>
    <property type="match status" value="1"/>
</dbReference>
<keyword evidence="5" id="KW-1185">Reference proteome</keyword>
<dbReference type="SMART" id="SM00360">
    <property type="entry name" value="RRM"/>
    <property type="match status" value="1"/>
</dbReference>
<accession>A0A8X8WVQ7</accession>
<reference evidence="4" key="1">
    <citation type="submission" date="2018-01" db="EMBL/GenBank/DDBJ databases">
        <authorList>
            <person name="Mao J.F."/>
        </authorList>
    </citation>
    <scope>NUCLEOTIDE SEQUENCE</scope>
    <source>
        <strain evidence="4">Huo1</strain>
        <tissue evidence="4">Leaf</tissue>
    </source>
</reference>
<dbReference type="InterPro" id="IPR000504">
    <property type="entry name" value="RRM_dom"/>
</dbReference>
<protein>
    <recommendedName>
        <fullName evidence="3">RRM domain-containing protein</fullName>
    </recommendedName>
</protein>
<dbReference type="InterPro" id="IPR040366">
    <property type="entry name" value="Nab2/ZC3H14"/>
</dbReference>
<evidence type="ECO:0000256" key="2">
    <source>
        <dbReference type="SAM" id="MobiDB-lite"/>
    </source>
</evidence>
<dbReference type="GO" id="GO:0008143">
    <property type="term" value="F:poly(A) binding"/>
    <property type="evidence" value="ECO:0007669"/>
    <property type="project" value="InterPro"/>
</dbReference>
<evidence type="ECO:0000256" key="1">
    <source>
        <dbReference type="PROSITE-ProRule" id="PRU00176"/>
    </source>
</evidence>
<dbReference type="InterPro" id="IPR035979">
    <property type="entry name" value="RBD_domain_sf"/>
</dbReference>
<keyword evidence="1" id="KW-0694">RNA-binding</keyword>